<dbReference type="PANTHER" id="PTHR48048:SF83">
    <property type="entry name" value="GLYCOSYLTRANSFERASE"/>
    <property type="match status" value="1"/>
</dbReference>
<dbReference type="Gene3D" id="3.40.50.2000">
    <property type="entry name" value="Glycogen Phosphorylase B"/>
    <property type="match status" value="2"/>
</dbReference>
<evidence type="ECO:0000256" key="4">
    <source>
        <dbReference type="RuleBase" id="RU362057"/>
    </source>
</evidence>
<comment type="caution">
    <text evidence="5">The sequence shown here is derived from an EMBL/GenBank/DDBJ whole genome shotgun (WGS) entry which is preliminary data.</text>
</comment>
<evidence type="ECO:0000313" key="6">
    <source>
        <dbReference type="Proteomes" id="UP001417504"/>
    </source>
</evidence>
<dbReference type="FunFam" id="3.40.50.2000:FF:000056">
    <property type="entry name" value="Glycosyltransferase"/>
    <property type="match status" value="1"/>
</dbReference>
<gene>
    <name evidence="5" type="ORF">Sjap_003651</name>
</gene>
<dbReference type="InterPro" id="IPR050481">
    <property type="entry name" value="UDP-glycosyltransf_plant"/>
</dbReference>
<dbReference type="PROSITE" id="PS00375">
    <property type="entry name" value="UDPGT"/>
    <property type="match status" value="1"/>
</dbReference>
<protein>
    <recommendedName>
        <fullName evidence="4">Glycosyltransferase</fullName>
        <ecNumber evidence="4">2.4.1.-</ecNumber>
    </recommendedName>
</protein>
<dbReference type="PANTHER" id="PTHR48048">
    <property type="entry name" value="GLYCOSYLTRANSFERASE"/>
    <property type="match status" value="1"/>
</dbReference>
<keyword evidence="6" id="KW-1185">Reference proteome</keyword>
<dbReference type="AlphaFoldDB" id="A0AAP0KP75"/>
<proteinExistence type="inferred from homology"/>
<dbReference type="GO" id="GO:0035251">
    <property type="term" value="F:UDP-glucosyltransferase activity"/>
    <property type="evidence" value="ECO:0007669"/>
    <property type="project" value="InterPro"/>
</dbReference>
<accession>A0AAP0KP75</accession>
<reference evidence="5 6" key="1">
    <citation type="submission" date="2024-01" db="EMBL/GenBank/DDBJ databases">
        <title>Genome assemblies of Stephania.</title>
        <authorList>
            <person name="Yang L."/>
        </authorList>
    </citation>
    <scope>NUCLEOTIDE SEQUENCE [LARGE SCALE GENOMIC DNA]</scope>
    <source>
        <strain evidence="5">QJT</strain>
        <tissue evidence="5">Leaf</tissue>
    </source>
</reference>
<keyword evidence="2 3" id="KW-0808">Transferase</keyword>
<dbReference type="Pfam" id="PF00201">
    <property type="entry name" value="UDPGT"/>
    <property type="match status" value="1"/>
</dbReference>
<name>A0AAP0KP75_9MAGN</name>
<dbReference type="InterPro" id="IPR002213">
    <property type="entry name" value="UDP_glucos_trans"/>
</dbReference>
<evidence type="ECO:0000256" key="1">
    <source>
        <dbReference type="ARBA" id="ARBA00009995"/>
    </source>
</evidence>
<dbReference type="CDD" id="cd03784">
    <property type="entry name" value="GT1_Gtf-like"/>
    <property type="match status" value="1"/>
</dbReference>
<dbReference type="InterPro" id="IPR035595">
    <property type="entry name" value="UDP_glycos_trans_CS"/>
</dbReference>
<organism evidence="5 6">
    <name type="scientific">Stephania japonica</name>
    <dbReference type="NCBI Taxonomy" id="461633"/>
    <lineage>
        <taxon>Eukaryota</taxon>
        <taxon>Viridiplantae</taxon>
        <taxon>Streptophyta</taxon>
        <taxon>Embryophyta</taxon>
        <taxon>Tracheophyta</taxon>
        <taxon>Spermatophyta</taxon>
        <taxon>Magnoliopsida</taxon>
        <taxon>Ranunculales</taxon>
        <taxon>Menispermaceae</taxon>
        <taxon>Menispermoideae</taxon>
        <taxon>Cissampelideae</taxon>
        <taxon>Stephania</taxon>
    </lineage>
</organism>
<comment type="similarity">
    <text evidence="1 3">Belongs to the UDP-glycosyltransferase family.</text>
</comment>
<dbReference type="Proteomes" id="UP001417504">
    <property type="component" value="Unassembled WGS sequence"/>
</dbReference>
<dbReference type="EC" id="2.4.1.-" evidence="4"/>
<sequence length="432" mass="48091">MDTPFSTIPPGFVDSVPELRFIELVPPDSPSLKDSLLTTIAAMCEFMDTYKPLAKRTISQLATELSSNSVSIAALVFDMFTTNFMGVANDLGLPSYLFYASGAALLGLVLRLPVLDTEIDSDFTDHKPGELAIPSFKSLVPIVSFPSLLWRRDEEYKWLLYHARRMRDAKGIIVNSFYELEPYAIDSFTSGDHPRVHSVGPIVDSTSRVGQITGSNGSKDKTHDDIVKWLDKQPPRLVVFLCFGSEGTFDVTQAKEIANGLERSGYPFLWSVRPRDGSTRLEALVPDGFMERTAKRGMVVGGWVPQVAVLGHRSVGCFVSHCGWNSTLESVWFGVPILTWPMYAEQHLNTFLIVKELGLGVELKGYWRVGEDDLVTADEVERGVRSVMEGECHEEVKKRVEEMKEKSRRAIVEGGSSFVTIESLLEELIGKN</sequence>
<evidence type="ECO:0000256" key="3">
    <source>
        <dbReference type="RuleBase" id="RU003718"/>
    </source>
</evidence>
<dbReference type="EMBL" id="JBBNAE010000001">
    <property type="protein sequence ID" value="KAK9156171.1"/>
    <property type="molecule type" value="Genomic_DNA"/>
</dbReference>
<dbReference type="SUPFAM" id="SSF53756">
    <property type="entry name" value="UDP-Glycosyltransferase/glycogen phosphorylase"/>
    <property type="match status" value="1"/>
</dbReference>
<evidence type="ECO:0000256" key="2">
    <source>
        <dbReference type="ARBA" id="ARBA00022679"/>
    </source>
</evidence>
<keyword evidence="3" id="KW-0328">Glycosyltransferase</keyword>
<evidence type="ECO:0000313" key="5">
    <source>
        <dbReference type="EMBL" id="KAK9156171.1"/>
    </source>
</evidence>